<evidence type="ECO:0000259" key="1">
    <source>
        <dbReference type="PROSITE" id="PS50995"/>
    </source>
</evidence>
<dbReference type="InterPro" id="IPR000835">
    <property type="entry name" value="HTH_MarR-typ"/>
</dbReference>
<dbReference type="Pfam" id="PF01047">
    <property type="entry name" value="MarR"/>
    <property type="match status" value="1"/>
</dbReference>
<comment type="caution">
    <text evidence="2">The sequence shown here is derived from an EMBL/GenBank/DDBJ whole genome shotgun (WGS) entry which is preliminary data.</text>
</comment>
<evidence type="ECO:0000313" key="2">
    <source>
        <dbReference type="EMBL" id="HAW77881.1"/>
    </source>
</evidence>
<accession>A0A350P9B4</accession>
<dbReference type="InterPro" id="IPR039422">
    <property type="entry name" value="MarR/SlyA-like"/>
</dbReference>
<name>A0A350P9B4_9ALTE</name>
<feature type="domain" description="HTH marR-type" evidence="1">
    <location>
        <begin position="12"/>
        <end position="145"/>
    </location>
</feature>
<evidence type="ECO:0000313" key="3">
    <source>
        <dbReference type="Proteomes" id="UP000263517"/>
    </source>
</evidence>
<proteinExistence type="predicted"/>
<dbReference type="GO" id="GO:0003700">
    <property type="term" value="F:DNA-binding transcription factor activity"/>
    <property type="evidence" value="ECO:0007669"/>
    <property type="project" value="InterPro"/>
</dbReference>
<dbReference type="PANTHER" id="PTHR33164">
    <property type="entry name" value="TRANSCRIPTIONAL REGULATOR, MARR FAMILY"/>
    <property type="match status" value="1"/>
</dbReference>
<dbReference type="Proteomes" id="UP000263517">
    <property type="component" value="Unassembled WGS sequence"/>
</dbReference>
<gene>
    <name evidence="2" type="ORF">DCW74_19365</name>
</gene>
<dbReference type="InterPro" id="IPR036388">
    <property type="entry name" value="WH-like_DNA-bd_sf"/>
</dbReference>
<dbReference type="PANTHER" id="PTHR33164:SF105">
    <property type="entry name" value="TRANSCRIPTIONAL REPRESSOR PROTEIN-RELATED"/>
    <property type="match status" value="1"/>
</dbReference>
<dbReference type="Gene3D" id="1.10.10.10">
    <property type="entry name" value="Winged helix-like DNA-binding domain superfamily/Winged helix DNA-binding domain"/>
    <property type="match status" value="1"/>
</dbReference>
<sequence>MNDKLMIKSITGRCLAVRTLSAARAISRRYDTALRPVGLTITQFTLLAAIAQTRPNSISEIAERLSMERTSLTRGAKLLEASDLIERSGEAGTRKRALRITDKGLSLLREAYPLWEKAQLETEALLGDEIDETNRFLNLLRNGPLS</sequence>
<dbReference type="EMBL" id="DNAN01000675">
    <property type="protein sequence ID" value="HAW77881.1"/>
    <property type="molecule type" value="Genomic_DNA"/>
</dbReference>
<dbReference type="AlphaFoldDB" id="A0A350P9B4"/>
<dbReference type="InterPro" id="IPR036390">
    <property type="entry name" value="WH_DNA-bd_sf"/>
</dbReference>
<reference evidence="2 3" key="1">
    <citation type="journal article" date="2018" name="Nat. Biotechnol.">
        <title>A standardized bacterial taxonomy based on genome phylogeny substantially revises the tree of life.</title>
        <authorList>
            <person name="Parks D.H."/>
            <person name="Chuvochina M."/>
            <person name="Waite D.W."/>
            <person name="Rinke C."/>
            <person name="Skarshewski A."/>
            <person name="Chaumeil P.A."/>
            <person name="Hugenholtz P."/>
        </authorList>
    </citation>
    <scope>NUCLEOTIDE SEQUENCE [LARGE SCALE GENOMIC DNA]</scope>
    <source>
        <strain evidence="2">UBA11978</strain>
    </source>
</reference>
<dbReference type="SMART" id="SM00347">
    <property type="entry name" value="HTH_MARR"/>
    <property type="match status" value="1"/>
</dbReference>
<protein>
    <submittedName>
        <fullName evidence="2">MarR family transcriptional regulator</fullName>
    </submittedName>
</protein>
<dbReference type="GO" id="GO:0006950">
    <property type="term" value="P:response to stress"/>
    <property type="evidence" value="ECO:0007669"/>
    <property type="project" value="TreeGrafter"/>
</dbReference>
<dbReference type="SUPFAM" id="SSF46785">
    <property type="entry name" value="Winged helix' DNA-binding domain"/>
    <property type="match status" value="1"/>
</dbReference>
<dbReference type="PROSITE" id="PS50995">
    <property type="entry name" value="HTH_MARR_2"/>
    <property type="match status" value="1"/>
</dbReference>
<organism evidence="2 3">
    <name type="scientific">Alteromonas australica</name>
    <dbReference type="NCBI Taxonomy" id="589873"/>
    <lineage>
        <taxon>Bacteria</taxon>
        <taxon>Pseudomonadati</taxon>
        <taxon>Pseudomonadota</taxon>
        <taxon>Gammaproteobacteria</taxon>
        <taxon>Alteromonadales</taxon>
        <taxon>Alteromonadaceae</taxon>
        <taxon>Alteromonas/Salinimonas group</taxon>
        <taxon>Alteromonas</taxon>
    </lineage>
</organism>